<dbReference type="EMBL" id="LPHB01000068">
    <property type="protein sequence ID" value="KWA56597.1"/>
    <property type="molecule type" value="Genomic_DNA"/>
</dbReference>
<proteinExistence type="predicted"/>
<dbReference type="Pfam" id="PF10017">
    <property type="entry name" value="Methyltransf_33"/>
    <property type="match status" value="1"/>
</dbReference>
<dbReference type="GO" id="GO:0008168">
    <property type="term" value="F:methyltransferase activity"/>
    <property type="evidence" value="ECO:0007669"/>
    <property type="project" value="UniProtKB-KW"/>
</dbReference>
<dbReference type="InterPro" id="IPR029063">
    <property type="entry name" value="SAM-dependent_MTases_sf"/>
</dbReference>
<dbReference type="NCBIfam" id="TIGR03438">
    <property type="entry name" value="egtD_ergothio"/>
    <property type="match status" value="1"/>
</dbReference>
<dbReference type="PANTHER" id="PTHR43397">
    <property type="entry name" value="ERGOTHIONEINE BIOSYNTHESIS PROTEIN 1"/>
    <property type="match status" value="1"/>
</dbReference>
<name>A0A119XYX7_9BURK</name>
<reference evidence="1 2" key="1">
    <citation type="submission" date="2015-11" db="EMBL/GenBank/DDBJ databases">
        <title>Expanding the genomic diversity of Burkholderia species for the development of highly accurate diagnostics.</title>
        <authorList>
            <person name="Sahl J."/>
            <person name="Keim P."/>
            <person name="Wagner D."/>
        </authorList>
    </citation>
    <scope>NUCLEOTIDE SEQUENCE [LARGE SCALE GENOMIC DNA]</scope>
    <source>
        <strain evidence="1 2">MSMB1960WGS</strain>
    </source>
</reference>
<dbReference type="PANTHER" id="PTHR43397:SF1">
    <property type="entry name" value="ERGOTHIONEINE BIOSYNTHESIS PROTEIN 1"/>
    <property type="match status" value="1"/>
</dbReference>
<organism evidence="1">
    <name type="scientific">Burkholderia stagnalis</name>
    <dbReference type="NCBI Taxonomy" id="1503054"/>
    <lineage>
        <taxon>Bacteria</taxon>
        <taxon>Pseudomonadati</taxon>
        <taxon>Pseudomonadota</taxon>
        <taxon>Betaproteobacteria</taxon>
        <taxon>Burkholderiales</taxon>
        <taxon>Burkholderiaceae</taxon>
        <taxon>Burkholderia</taxon>
        <taxon>Burkholderia cepacia complex</taxon>
    </lineage>
</organism>
<accession>A0A119XYX7</accession>
<dbReference type="Gene3D" id="3.40.50.150">
    <property type="entry name" value="Vaccinia Virus protein VP39"/>
    <property type="match status" value="1"/>
</dbReference>
<dbReference type="RefSeq" id="WP_060017466.1">
    <property type="nucleotide sequence ID" value="NZ_CP013459.1"/>
</dbReference>
<dbReference type="InterPro" id="IPR019257">
    <property type="entry name" value="MeTrfase_dom"/>
</dbReference>
<dbReference type="STRING" id="1503054.WT74_00250"/>
<keyword evidence="1" id="KW-0808">Transferase</keyword>
<evidence type="ECO:0000313" key="2">
    <source>
        <dbReference type="Proteomes" id="UP000068603"/>
    </source>
</evidence>
<dbReference type="KEGG" id="bstg:WT74_00250"/>
<comment type="caution">
    <text evidence="1">The sequence shown here is derived from an EMBL/GenBank/DDBJ whole genome shotgun (WGS) entry which is preliminary data.</text>
</comment>
<keyword evidence="1" id="KW-0489">Methyltransferase</keyword>
<dbReference type="AlphaFoldDB" id="A0A119XYX7"/>
<dbReference type="SUPFAM" id="SSF53335">
    <property type="entry name" value="S-adenosyl-L-methionine-dependent methyltransferases"/>
    <property type="match status" value="1"/>
</dbReference>
<dbReference type="Proteomes" id="UP000068603">
    <property type="component" value="Unassembled WGS sequence"/>
</dbReference>
<dbReference type="GO" id="GO:0032259">
    <property type="term" value="P:methylation"/>
    <property type="evidence" value="ECO:0007669"/>
    <property type="project" value="UniProtKB-KW"/>
</dbReference>
<evidence type="ECO:0000313" key="1">
    <source>
        <dbReference type="EMBL" id="KWA56597.1"/>
    </source>
</evidence>
<dbReference type="InterPro" id="IPR035094">
    <property type="entry name" value="EgtD"/>
</dbReference>
<protein>
    <submittedName>
        <fullName evidence="1">Dimethylhistidine N-methyltransferase</fullName>
    </submittedName>
</protein>
<dbReference type="InterPro" id="IPR017804">
    <property type="entry name" value="MeTrfase_EgtD-like"/>
</dbReference>
<dbReference type="InterPro" id="IPR051128">
    <property type="entry name" value="EgtD_Methyltrsf_superfamily"/>
</dbReference>
<sequence>MRETPDLAATSGGLQAARDPRPSAFERDLIDGLSRRPRSIPPKYFYDAAGSALFDRICALPEYYPTRTELGILRAHATDIVRRVGPHADIVEFGAGSLAKIRILLDAFSAERAPARYVPVDISADYLHGAAARLRAAYPWLDVAPLAADYTKAEQLAALAAEPRRRIGFFPGSTIGNFSPDEADAFLRDAARLLRGGALLVGADLVKDEATLHDAYNDAQGVTAAFNLNLLARANAELGADFDIDAFAHQAFYDSREQRIEMHLVSARTQTVRVCGRTFRFEAGERIHTENSYKFTIDGFHAIARRAGFEPDTVWTDDAQLFSVHWLRSPGDIRA</sequence>
<gene>
    <name evidence="1" type="ORF">WT44_25735</name>
</gene>
<dbReference type="PIRSF" id="PIRSF018005">
    <property type="entry name" value="UCP018005"/>
    <property type="match status" value="1"/>
</dbReference>